<feature type="compositionally biased region" description="Acidic residues" evidence="2">
    <location>
        <begin position="439"/>
        <end position="449"/>
    </location>
</feature>
<feature type="compositionally biased region" description="Polar residues" evidence="2">
    <location>
        <begin position="205"/>
        <end position="215"/>
    </location>
</feature>
<dbReference type="EMBL" id="JBFXLU010000051">
    <property type="protein sequence ID" value="KAL2848169.1"/>
    <property type="molecule type" value="Genomic_DNA"/>
</dbReference>
<feature type="compositionally biased region" description="Low complexity" evidence="2">
    <location>
        <begin position="572"/>
        <end position="592"/>
    </location>
</feature>
<comment type="caution">
    <text evidence="4">The sequence shown here is derived from an EMBL/GenBank/DDBJ whole genome shotgun (WGS) entry which is preliminary data.</text>
</comment>
<feature type="domain" description="Inner kinetochore subunit AME1" evidence="3">
    <location>
        <begin position="601"/>
        <end position="837"/>
    </location>
</feature>
<evidence type="ECO:0000313" key="5">
    <source>
        <dbReference type="Proteomes" id="UP001610446"/>
    </source>
</evidence>
<organism evidence="4 5">
    <name type="scientific">Aspergillus pseudoustus</name>
    <dbReference type="NCBI Taxonomy" id="1810923"/>
    <lineage>
        <taxon>Eukaryota</taxon>
        <taxon>Fungi</taxon>
        <taxon>Dikarya</taxon>
        <taxon>Ascomycota</taxon>
        <taxon>Pezizomycotina</taxon>
        <taxon>Eurotiomycetes</taxon>
        <taxon>Eurotiomycetidae</taxon>
        <taxon>Eurotiales</taxon>
        <taxon>Aspergillaceae</taxon>
        <taxon>Aspergillus</taxon>
        <taxon>Aspergillus subgen. Nidulantes</taxon>
    </lineage>
</organism>
<dbReference type="InterPro" id="IPR048743">
    <property type="entry name" value="AME1"/>
</dbReference>
<sequence>MASNRVERLQMRQRGAGTRKIKEVDFGFSLFGAPAEESSQTASQPTNSFEPAPAPAPPPQPPPLDAPTPAETATAEPTESEPIAAPTEDNATSQEQSTNRELGSARNSPPSGAPMLDTAADEEIELGRSSKRRRIETRTEASLPPDAQHELENGVSEPHAVAEPTVPILEEQIAIPNRDSASSSQNQPQHQAPSTITPPIPTVDSIESISKTSDVPPTTENNEPPAPIEPEPVRTNDTTSPPSDTSKTKGRGRGRKLRSSPSQSDVTNSEPVPTEVQPTMPPQPTETPQEYDAPPEIEPAKPQKEKRGRSRKPATQPAQITAPTDEAPVEDTDSGSLSKNESMGKKTRGRKRKNQEVTEKNRSPRRKSEETSANEAERVTEVQDAPVAPHPTGLSEGQPNGVDKGKKRAGRPRKLVPRSPEPPKEPSRADKKKKRDGESEANQEPEDQPGSDTSRAPKRRKRRGLPEPDVEQREQPEPEDGAFRADKRRKREELDIEGERPSEEEAHQDREAETSRAVKRKKGREEKERQSSRRQQAMPEQEPEPEPEVERAPQAAAREQTKPTKGRRGRRPAIQPEEQPAEEGAAAEASQPTKRKPRQPRGETVPVTVHRIANATSLSGAPIEAQSASEDEAGSADEAAYKQTAKLSTRGGVNPADVLAQICRETLEKTLTTLKNGIDNEANAARRQEWTLRRKAVEAFGAELEGRLFELSEMLDSNFMLGVKAKKAKRNMMDLRARLDQVRKEREAVALKMDAVRREHMIREESRMARSTINHSLHNLDLALERGQNRTSGEDESLTAGLEYRLRTAAQNVSSTAPGAHGGILNQIKRFNAQLEATARKLED</sequence>
<feature type="compositionally biased region" description="Basic residues" evidence="2">
    <location>
        <begin position="405"/>
        <end position="416"/>
    </location>
</feature>
<feature type="region of interest" description="Disordered" evidence="2">
    <location>
        <begin position="1"/>
        <end position="639"/>
    </location>
</feature>
<feature type="compositionally biased region" description="Basic and acidic residues" evidence="2">
    <location>
        <begin position="354"/>
        <end position="381"/>
    </location>
</feature>
<feature type="compositionally biased region" description="Basic residues" evidence="2">
    <location>
        <begin position="248"/>
        <end position="258"/>
    </location>
</feature>
<reference evidence="4 5" key="1">
    <citation type="submission" date="2024-07" db="EMBL/GenBank/DDBJ databases">
        <title>Section-level genome sequencing and comparative genomics of Aspergillus sections Usti and Cavernicolus.</title>
        <authorList>
            <consortium name="Lawrence Berkeley National Laboratory"/>
            <person name="Nybo J.L."/>
            <person name="Vesth T.C."/>
            <person name="Theobald S."/>
            <person name="Frisvad J.C."/>
            <person name="Larsen T.O."/>
            <person name="Kjaerboelling I."/>
            <person name="Rothschild-Mancinelli K."/>
            <person name="Lyhne E.K."/>
            <person name="Kogle M.E."/>
            <person name="Barry K."/>
            <person name="Clum A."/>
            <person name="Na H."/>
            <person name="Ledsgaard L."/>
            <person name="Lin J."/>
            <person name="Lipzen A."/>
            <person name="Kuo A."/>
            <person name="Riley R."/>
            <person name="Mondo S."/>
            <person name="Labutti K."/>
            <person name="Haridas S."/>
            <person name="Pangalinan J."/>
            <person name="Salamov A.A."/>
            <person name="Simmons B.A."/>
            <person name="Magnuson J.K."/>
            <person name="Chen J."/>
            <person name="Drula E."/>
            <person name="Henrissat B."/>
            <person name="Wiebenga A."/>
            <person name="Lubbers R.J."/>
            <person name="Gomes A.C."/>
            <person name="Makela M.R."/>
            <person name="Stajich J."/>
            <person name="Grigoriev I.V."/>
            <person name="Mortensen U.H."/>
            <person name="De Vries R.P."/>
            <person name="Baker S.E."/>
            <person name="Andersen M.R."/>
        </authorList>
    </citation>
    <scope>NUCLEOTIDE SEQUENCE [LARGE SCALE GENOMIC DNA]</scope>
    <source>
        <strain evidence="4 5">CBS 123904</strain>
    </source>
</reference>
<name>A0ABR4K795_9EURO</name>
<evidence type="ECO:0000256" key="1">
    <source>
        <dbReference type="SAM" id="Coils"/>
    </source>
</evidence>
<feature type="compositionally biased region" description="Polar residues" evidence="2">
    <location>
        <begin position="37"/>
        <end position="49"/>
    </location>
</feature>
<protein>
    <recommendedName>
        <fullName evidence="3">Inner kinetochore subunit AME1 domain-containing protein</fullName>
    </recommendedName>
</protein>
<gene>
    <name evidence="4" type="ORF">BJY01DRAFT_161360</name>
</gene>
<feature type="compositionally biased region" description="Polar residues" evidence="2">
    <location>
        <begin position="89"/>
        <end position="110"/>
    </location>
</feature>
<evidence type="ECO:0000313" key="4">
    <source>
        <dbReference type="EMBL" id="KAL2848169.1"/>
    </source>
</evidence>
<feature type="compositionally biased region" description="Polar residues" evidence="2">
    <location>
        <begin position="179"/>
        <end position="195"/>
    </location>
</feature>
<dbReference type="Proteomes" id="UP001610446">
    <property type="component" value="Unassembled WGS sequence"/>
</dbReference>
<accession>A0ABR4K795</accession>
<dbReference type="Pfam" id="PF20994">
    <property type="entry name" value="CENPU"/>
    <property type="match status" value="1"/>
</dbReference>
<feature type="compositionally biased region" description="Basic and acidic residues" evidence="2">
    <location>
        <begin position="1"/>
        <end position="10"/>
    </location>
</feature>
<feature type="coiled-coil region" evidence="1">
    <location>
        <begin position="725"/>
        <end position="759"/>
    </location>
</feature>
<feature type="compositionally biased region" description="Basic and acidic residues" evidence="2">
    <location>
        <begin position="464"/>
        <end position="516"/>
    </location>
</feature>
<keyword evidence="1" id="KW-0175">Coiled coil</keyword>
<evidence type="ECO:0000256" key="2">
    <source>
        <dbReference type="SAM" id="MobiDB-lite"/>
    </source>
</evidence>
<keyword evidence="5" id="KW-1185">Reference proteome</keyword>
<feature type="compositionally biased region" description="Low complexity" evidence="2">
    <location>
        <begin position="67"/>
        <end position="88"/>
    </location>
</feature>
<evidence type="ECO:0000259" key="3">
    <source>
        <dbReference type="Pfam" id="PF20994"/>
    </source>
</evidence>
<proteinExistence type="predicted"/>
<feature type="compositionally biased region" description="Pro residues" evidence="2">
    <location>
        <begin position="52"/>
        <end position="66"/>
    </location>
</feature>